<name>A0A6A4FE82_9STRA</name>
<evidence type="ECO:0000313" key="6">
    <source>
        <dbReference type="Proteomes" id="UP000434957"/>
    </source>
</evidence>
<proteinExistence type="predicted"/>
<dbReference type="EMBL" id="QXFU01000546">
    <property type="protein sequence ID" value="KAE9030243.1"/>
    <property type="molecule type" value="Genomic_DNA"/>
</dbReference>
<dbReference type="OrthoDB" id="10276313at2759"/>
<sequence>MYASRSNAVAMTLHFSLSVSFLQWCSTSWKARVKKSENSTSSPRFLWTSCTSA</sequence>
<organism evidence="4 6">
    <name type="scientific">Phytophthora rubi</name>
    <dbReference type="NCBI Taxonomy" id="129364"/>
    <lineage>
        <taxon>Eukaryota</taxon>
        <taxon>Sar</taxon>
        <taxon>Stramenopiles</taxon>
        <taxon>Oomycota</taxon>
        <taxon>Peronosporomycetes</taxon>
        <taxon>Peronosporales</taxon>
        <taxon>Peronosporaceae</taxon>
        <taxon>Phytophthora</taxon>
    </lineage>
</organism>
<evidence type="ECO:0008006" key="8">
    <source>
        <dbReference type="Google" id="ProtNLM"/>
    </source>
</evidence>
<evidence type="ECO:0000313" key="5">
    <source>
        <dbReference type="Proteomes" id="UP000429607"/>
    </source>
</evidence>
<dbReference type="Proteomes" id="UP000429607">
    <property type="component" value="Unassembled WGS sequence"/>
</dbReference>
<feature type="chain" id="PRO_5036167679" description="RxLR effector protein" evidence="1">
    <location>
        <begin position="28"/>
        <end position="53"/>
    </location>
</feature>
<evidence type="ECO:0000256" key="1">
    <source>
        <dbReference type="SAM" id="SignalP"/>
    </source>
</evidence>
<gene>
    <name evidence="3" type="ORF">PR001_g9706</name>
    <name evidence="2" type="ORF">PR002_g9927</name>
    <name evidence="4" type="ORF">PR003_g10831</name>
</gene>
<evidence type="ECO:0000313" key="3">
    <source>
        <dbReference type="EMBL" id="KAE9034480.1"/>
    </source>
</evidence>
<dbReference type="EMBL" id="QXFV01000547">
    <property type="protein sequence ID" value="KAE9034480.1"/>
    <property type="molecule type" value="Genomic_DNA"/>
</dbReference>
<dbReference type="EMBL" id="QXFT01000604">
    <property type="protein sequence ID" value="KAE9339788.1"/>
    <property type="molecule type" value="Genomic_DNA"/>
</dbReference>
<dbReference type="Proteomes" id="UP000434957">
    <property type="component" value="Unassembled WGS sequence"/>
</dbReference>
<protein>
    <recommendedName>
        <fullName evidence="8">RxLR effector protein</fullName>
    </recommendedName>
</protein>
<keyword evidence="1" id="KW-0732">Signal</keyword>
<evidence type="ECO:0000313" key="7">
    <source>
        <dbReference type="Proteomes" id="UP000435112"/>
    </source>
</evidence>
<reference evidence="4 6" key="1">
    <citation type="submission" date="2018-08" db="EMBL/GenBank/DDBJ databases">
        <title>Genomic investigation of the strawberry pathogen Phytophthora fragariae indicates pathogenicity is determined by transcriptional variation in three key races.</title>
        <authorList>
            <person name="Adams T.M."/>
            <person name="Armitage A.D."/>
            <person name="Sobczyk M.K."/>
            <person name="Bates H.J."/>
            <person name="Dunwell J.M."/>
            <person name="Nellist C.F."/>
            <person name="Harrison R.J."/>
        </authorList>
    </citation>
    <scope>NUCLEOTIDE SEQUENCE [LARGE SCALE GENOMIC DNA]</scope>
    <source>
        <strain evidence="3 5">SCRP249</strain>
        <strain evidence="2 7">SCRP324</strain>
        <strain evidence="4 6">SCRP333</strain>
    </source>
</reference>
<accession>A0A6A4FE82</accession>
<comment type="caution">
    <text evidence="4">The sequence shown here is derived from an EMBL/GenBank/DDBJ whole genome shotgun (WGS) entry which is preliminary data.</text>
</comment>
<evidence type="ECO:0000313" key="4">
    <source>
        <dbReference type="EMBL" id="KAE9339788.1"/>
    </source>
</evidence>
<keyword evidence="6" id="KW-1185">Reference proteome</keyword>
<dbReference type="Proteomes" id="UP000435112">
    <property type="component" value="Unassembled WGS sequence"/>
</dbReference>
<evidence type="ECO:0000313" key="2">
    <source>
        <dbReference type="EMBL" id="KAE9030243.1"/>
    </source>
</evidence>
<dbReference type="AlphaFoldDB" id="A0A6A4FE82"/>
<feature type="signal peptide" evidence="1">
    <location>
        <begin position="1"/>
        <end position="27"/>
    </location>
</feature>